<gene>
    <name evidence="2" type="ORF">GCM10007857_65240</name>
</gene>
<protein>
    <recommendedName>
        <fullName evidence="4">DUF1153 domain-containing protein</fullName>
    </recommendedName>
</protein>
<keyword evidence="3" id="KW-1185">Reference proteome</keyword>
<accession>A0ABQ6B600</accession>
<dbReference type="EMBL" id="BSOW01000028">
    <property type="protein sequence ID" value="GLR89810.1"/>
    <property type="molecule type" value="Genomic_DNA"/>
</dbReference>
<sequence length="73" mass="7615">MDGDNQRDKPSPAELGRSERILLANQIAPRGLTKADAAAYCGCSEGAFNTWMDTEGHSAGGDPRHAALGSQGD</sequence>
<evidence type="ECO:0000313" key="2">
    <source>
        <dbReference type="EMBL" id="GLR89810.1"/>
    </source>
</evidence>
<proteinExistence type="predicted"/>
<evidence type="ECO:0008006" key="4">
    <source>
        <dbReference type="Google" id="ProtNLM"/>
    </source>
</evidence>
<comment type="caution">
    <text evidence="2">The sequence shown here is derived from an EMBL/GenBank/DDBJ whole genome shotgun (WGS) entry which is preliminary data.</text>
</comment>
<organism evidence="2 3">
    <name type="scientific">Bradyrhizobium iriomotense</name>
    <dbReference type="NCBI Taxonomy" id="441950"/>
    <lineage>
        <taxon>Bacteria</taxon>
        <taxon>Pseudomonadati</taxon>
        <taxon>Pseudomonadota</taxon>
        <taxon>Alphaproteobacteria</taxon>
        <taxon>Hyphomicrobiales</taxon>
        <taxon>Nitrobacteraceae</taxon>
        <taxon>Bradyrhizobium</taxon>
    </lineage>
</organism>
<dbReference type="Proteomes" id="UP001156905">
    <property type="component" value="Unassembled WGS sequence"/>
</dbReference>
<reference evidence="3" key="1">
    <citation type="journal article" date="2019" name="Int. J. Syst. Evol. Microbiol.">
        <title>The Global Catalogue of Microorganisms (GCM) 10K type strain sequencing project: providing services to taxonomists for standard genome sequencing and annotation.</title>
        <authorList>
            <consortium name="The Broad Institute Genomics Platform"/>
            <consortium name="The Broad Institute Genome Sequencing Center for Infectious Disease"/>
            <person name="Wu L."/>
            <person name="Ma J."/>
        </authorList>
    </citation>
    <scope>NUCLEOTIDE SEQUENCE [LARGE SCALE GENOMIC DNA]</scope>
    <source>
        <strain evidence="3">NBRC 102520</strain>
    </source>
</reference>
<feature type="region of interest" description="Disordered" evidence="1">
    <location>
        <begin position="54"/>
        <end position="73"/>
    </location>
</feature>
<evidence type="ECO:0000313" key="3">
    <source>
        <dbReference type="Proteomes" id="UP001156905"/>
    </source>
</evidence>
<name>A0ABQ6B600_9BRAD</name>
<evidence type="ECO:0000256" key="1">
    <source>
        <dbReference type="SAM" id="MobiDB-lite"/>
    </source>
</evidence>